<dbReference type="AlphaFoldDB" id="A0A2T1ELX5"/>
<dbReference type="InterPro" id="IPR002182">
    <property type="entry name" value="NB-ARC"/>
</dbReference>
<dbReference type="SUPFAM" id="SSF50998">
    <property type="entry name" value="Quinoprotein alcohol dehydrogenase-like"/>
    <property type="match status" value="2"/>
</dbReference>
<evidence type="ECO:0000259" key="4">
    <source>
        <dbReference type="SMART" id="SM00382"/>
    </source>
</evidence>
<keyword evidence="1 3" id="KW-0853">WD repeat</keyword>
<feature type="repeat" description="WD" evidence="3">
    <location>
        <begin position="1061"/>
        <end position="1102"/>
    </location>
</feature>
<dbReference type="PANTHER" id="PTHR19848">
    <property type="entry name" value="WD40 REPEAT PROTEIN"/>
    <property type="match status" value="1"/>
</dbReference>
<protein>
    <recommendedName>
        <fullName evidence="4">AAA+ ATPase domain-containing protein</fullName>
    </recommendedName>
</protein>
<dbReference type="InterPro" id="IPR001680">
    <property type="entry name" value="WD40_rpt"/>
</dbReference>
<dbReference type="PROSITE" id="PS50082">
    <property type="entry name" value="WD_REPEATS_2"/>
    <property type="match status" value="11"/>
</dbReference>
<feature type="repeat" description="WD" evidence="3">
    <location>
        <begin position="603"/>
        <end position="644"/>
    </location>
</feature>
<keyword evidence="2" id="KW-0677">Repeat</keyword>
<dbReference type="InterPro" id="IPR011047">
    <property type="entry name" value="Quinoprotein_ADH-like_sf"/>
</dbReference>
<dbReference type="OrthoDB" id="434800at2"/>
<reference evidence="5 6" key="2">
    <citation type="submission" date="2018-03" db="EMBL/GenBank/DDBJ databases">
        <title>The ancient ancestry and fast evolution of plastids.</title>
        <authorList>
            <person name="Moore K.R."/>
            <person name="Magnabosco C."/>
            <person name="Momper L."/>
            <person name="Gold D.A."/>
            <person name="Bosak T."/>
            <person name="Fournier G.P."/>
        </authorList>
    </citation>
    <scope>NUCLEOTIDE SEQUENCE [LARGE SCALE GENOMIC DNA]</scope>
    <source>
        <strain evidence="5 6">ULC18</strain>
    </source>
</reference>
<dbReference type="InterPro" id="IPR027417">
    <property type="entry name" value="P-loop_NTPase"/>
</dbReference>
<dbReference type="InterPro" id="IPR003593">
    <property type="entry name" value="AAA+_ATPase"/>
</dbReference>
<dbReference type="InterPro" id="IPR019775">
    <property type="entry name" value="WD40_repeat_CS"/>
</dbReference>
<dbReference type="Pfam" id="PF00400">
    <property type="entry name" value="WD40"/>
    <property type="match status" value="9"/>
</dbReference>
<reference evidence="6" key="1">
    <citation type="submission" date="2018-02" db="EMBL/GenBank/DDBJ databases">
        <authorList>
            <person name="Moore K."/>
            <person name="Momper L."/>
        </authorList>
    </citation>
    <scope>NUCLEOTIDE SEQUENCE [LARGE SCALE GENOMIC DNA]</scope>
    <source>
        <strain evidence="6">ULC18</strain>
    </source>
</reference>
<evidence type="ECO:0000256" key="3">
    <source>
        <dbReference type="PROSITE-ProRule" id="PRU00221"/>
    </source>
</evidence>
<evidence type="ECO:0000256" key="2">
    <source>
        <dbReference type="ARBA" id="ARBA00022737"/>
    </source>
</evidence>
<feature type="repeat" description="WD" evidence="3">
    <location>
        <begin position="561"/>
        <end position="602"/>
    </location>
</feature>
<feature type="repeat" description="WD" evidence="3">
    <location>
        <begin position="937"/>
        <end position="978"/>
    </location>
</feature>
<dbReference type="PRINTS" id="PR00364">
    <property type="entry name" value="DISEASERSIST"/>
</dbReference>
<dbReference type="Proteomes" id="UP000239576">
    <property type="component" value="Unassembled WGS sequence"/>
</dbReference>
<evidence type="ECO:0000256" key="1">
    <source>
        <dbReference type="ARBA" id="ARBA00022574"/>
    </source>
</evidence>
<dbReference type="InterPro" id="IPR015943">
    <property type="entry name" value="WD40/YVTN_repeat-like_dom_sf"/>
</dbReference>
<proteinExistence type="predicted"/>
<feature type="domain" description="AAA+ ATPase" evidence="4">
    <location>
        <begin position="132"/>
        <end position="283"/>
    </location>
</feature>
<dbReference type="SMART" id="SM00382">
    <property type="entry name" value="AAA"/>
    <property type="match status" value="1"/>
</dbReference>
<dbReference type="PROSITE" id="PS00678">
    <property type="entry name" value="WD_REPEATS_1"/>
    <property type="match status" value="8"/>
</dbReference>
<dbReference type="PANTHER" id="PTHR19848:SF8">
    <property type="entry name" value="F-BOX AND WD REPEAT DOMAIN CONTAINING 7"/>
    <property type="match status" value="1"/>
</dbReference>
<feature type="repeat" description="WD" evidence="3">
    <location>
        <begin position="770"/>
        <end position="812"/>
    </location>
</feature>
<dbReference type="InterPro" id="IPR020472">
    <property type="entry name" value="WD40_PAC1"/>
</dbReference>
<feature type="repeat" description="WD" evidence="3">
    <location>
        <begin position="686"/>
        <end position="727"/>
    </location>
</feature>
<name>A0A2T1ELX5_9CYAN</name>
<dbReference type="Pfam" id="PF00931">
    <property type="entry name" value="NB-ARC"/>
    <property type="match status" value="1"/>
</dbReference>
<dbReference type="SUPFAM" id="SSF52540">
    <property type="entry name" value="P-loop containing nucleoside triphosphate hydrolases"/>
    <property type="match status" value="1"/>
</dbReference>
<dbReference type="SMART" id="SM00320">
    <property type="entry name" value="WD40"/>
    <property type="match status" value="14"/>
</dbReference>
<dbReference type="RefSeq" id="WP_106255039.1">
    <property type="nucleotide sequence ID" value="NZ_CAWNSW010000080.1"/>
</dbReference>
<dbReference type="Gene3D" id="3.40.50.300">
    <property type="entry name" value="P-loop containing nucleotide triphosphate hydrolases"/>
    <property type="match status" value="1"/>
</dbReference>
<evidence type="ECO:0000313" key="6">
    <source>
        <dbReference type="Proteomes" id="UP000239576"/>
    </source>
</evidence>
<feature type="repeat" description="WD" evidence="3">
    <location>
        <begin position="813"/>
        <end position="855"/>
    </location>
</feature>
<gene>
    <name evidence="5" type="ORF">C7B82_04125</name>
</gene>
<comment type="caution">
    <text evidence="5">The sequence shown here is derived from an EMBL/GenBank/DDBJ whole genome shotgun (WGS) entry which is preliminary data.</text>
</comment>
<dbReference type="Gene3D" id="2.130.10.10">
    <property type="entry name" value="YVTN repeat-like/Quinoprotein amine dehydrogenase"/>
    <property type="match status" value="4"/>
</dbReference>
<evidence type="ECO:0000313" key="5">
    <source>
        <dbReference type="EMBL" id="PSB33678.1"/>
    </source>
</evidence>
<sequence length="1179" mass="131085">MTSGQPRRRRGVVLTAAGRQKLQDAIQTRQEEDNFGEKLTIEALSDRTKLDAGTVAKVLDGEEGVDRRTLERFFNAFSLELTQDDYGKPIPTSEKRPARETRIDWGEAVDVSIFYGRTAELETLAQWVVFDRCRLIALLGMGGIGKTSLAARLGEQIQGEFDYVVWRSLREAPPLKEILTNLIQFLSNQQETESDLPASLGGRITKLVEYLRSHRCLLILDNAESILQEGQAGVYREGYEGYGELLKRVGEASHQSCLIVTSREKPRELSAMEGEALMVRSLPLRGVENTDGQEILRAKGLHLSETNDERDELIHRCAGNPLALKLVATTIQELFDGDIAEFLNQETIAFEGVRDLLDQHFDRLSELEQSVMYWLAINREPVSVQELQEDIVPPVTKPRLLEALKGLVGRSLIEKTKTNFTQQTVVMEYVIERLIEQSYAEIDNLKISLFNKCALIKASSKDYIRDTQLRLILKPIIDSLLNLKSKKAFDERMKKILESLKDESLLQSGYAGGNILNILCNSDLNLQGYNFSHTTIRQAYLQGSLLHNFDFSHSVVIKSIFTNTQHSIRFLVFNPGGDILVAGNDMGEISLWQVADGQPILTFEGHASRVRFIAFSSDGQTITSVGKDLKICLWDLKKGRLINASCQKYFNDSATLCLHDQTLAGASLDNTVRVWNVRTEKCLCILEGHTKVVKSVAISPSGKLLASGSADATVRLWNIQSGQEIHTFEGHTKDVCSVAFSPDDDLIASVSTDNTLRLWNVKTGQLLSTLQNNGSDSSKIVFSPNKQVLASSGSEDGIIKIWDLRTLRCLRVLSGHKTFITSISFSPDSQTLASSSMGDDSVKLWDITRGECLSTWHGYDNQASSIAFHPQNMMLASRHGSIVALWEVPSEKPFRILQEDYGWGKVSFSQDGSILASSSNQVVTLWNANTGQRLRTLHENSAQIRCLSFSPDSKILALESDDYSVSLWHIETGKNLKTLAGHTSNILSVTFSFDGQTLASSSNDGSIKIWNLHTDKCIAFFLEYKRVHSLIFNHDGNALLVPSGKIIKLLDINTGESLKEFHGHQDWVLGIALSPNNRFMASASDDYTVKLWDVDTGQCLETFKGHTYWVSNVVFSPDSLLIASGGKDGTIKLWDIETRQCLKTLIAPRPYEGMNITGVTGLSEAQKASLIALGAVESE</sequence>
<feature type="repeat" description="WD" evidence="3">
    <location>
        <begin position="1103"/>
        <end position="1144"/>
    </location>
</feature>
<dbReference type="CDD" id="cd00200">
    <property type="entry name" value="WD40"/>
    <property type="match status" value="2"/>
</dbReference>
<keyword evidence="6" id="KW-1185">Reference proteome</keyword>
<dbReference type="PRINTS" id="PR00320">
    <property type="entry name" value="GPROTEINBRPT"/>
</dbReference>
<feature type="repeat" description="WD" evidence="3">
    <location>
        <begin position="663"/>
        <end position="685"/>
    </location>
</feature>
<organism evidence="5 6">
    <name type="scientific">Stenomitos frigidus ULC18</name>
    <dbReference type="NCBI Taxonomy" id="2107698"/>
    <lineage>
        <taxon>Bacteria</taxon>
        <taxon>Bacillati</taxon>
        <taxon>Cyanobacteriota</taxon>
        <taxon>Cyanophyceae</taxon>
        <taxon>Leptolyngbyales</taxon>
        <taxon>Leptolyngbyaceae</taxon>
        <taxon>Stenomitos</taxon>
    </lineage>
</organism>
<dbReference type="PROSITE" id="PS50294">
    <property type="entry name" value="WD_REPEATS_REGION"/>
    <property type="match status" value="8"/>
</dbReference>
<dbReference type="GO" id="GO:0043531">
    <property type="term" value="F:ADP binding"/>
    <property type="evidence" value="ECO:0007669"/>
    <property type="project" value="InterPro"/>
</dbReference>
<accession>A0A2T1ELX5</accession>
<dbReference type="EMBL" id="PVWK01000017">
    <property type="protein sequence ID" value="PSB33678.1"/>
    <property type="molecule type" value="Genomic_DNA"/>
</dbReference>
<feature type="repeat" description="WD" evidence="3">
    <location>
        <begin position="728"/>
        <end position="769"/>
    </location>
</feature>
<feature type="repeat" description="WD" evidence="3">
    <location>
        <begin position="979"/>
        <end position="1020"/>
    </location>
</feature>